<name>A0A9P8UFQ0_9PEZI</name>
<dbReference type="RefSeq" id="XP_045955485.1">
    <property type="nucleotide sequence ID" value="XM_046108940.1"/>
</dbReference>
<protein>
    <submittedName>
        <fullName evidence="2">Uncharacterized protein</fullName>
    </submittedName>
</protein>
<dbReference type="Proteomes" id="UP000758603">
    <property type="component" value="Unassembled WGS sequence"/>
</dbReference>
<evidence type="ECO:0000313" key="3">
    <source>
        <dbReference type="Proteomes" id="UP000758603"/>
    </source>
</evidence>
<keyword evidence="3" id="KW-1185">Reference proteome</keyword>
<evidence type="ECO:0000256" key="1">
    <source>
        <dbReference type="SAM" id="SignalP"/>
    </source>
</evidence>
<reference evidence="2" key="1">
    <citation type="journal article" date="2021" name="Nat. Commun.">
        <title>Genetic determinants of endophytism in the Arabidopsis root mycobiome.</title>
        <authorList>
            <person name="Mesny F."/>
            <person name="Miyauchi S."/>
            <person name="Thiergart T."/>
            <person name="Pickel B."/>
            <person name="Atanasova L."/>
            <person name="Karlsson M."/>
            <person name="Huettel B."/>
            <person name="Barry K.W."/>
            <person name="Haridas S."/>
            <person name="Chen C."/>
            <person name="Bauer D."/>
            <person name="Andreopoulos W."/>
            <person name="Pangilinan J."/>
            <person name="LaButti K."/>
            <person name="Riley R."/>
            <person name="Lipzen A."/>
            <person name="Clum A."/>
            <person name="Drula E."/>
            <person name="Henrissat B."/>
            <person name="Kohler A."/>
            <person name="Grigoriev I.V."/>
            <person name="Martin F.M."/>
            <person name="Hacquard S."/>
        </authorList>
    </citation>
    <scope>NUCLEOTIDE SEQUENCE</scope>
    <source>
        <strain evidence="2">MPI-SDFR-AT-0073</strain>
    </source>
</reference>
<dbReference type="GeneID" id="70137831"/>
<accession>A0A9P8UFQ0</accession>
<keyword evidence="1" id="KW-0732">Signal</keyword>
<dbReference type="AlphaFoldDB" id="A0A9P8UFQ0"/>
<dbReference type="EMBL" id="JAGPXC010000007">
    <property type="protein sequence ID" value="KAH6648978.1"/>
    <property type="molecule type" value="Genomic_DNA"/>
</dbReference>
<organism evidence="2 3">
    <name type="scientific">Truncatella angustata</name>
    <dbReference type="NCBI Taxonomy" id="152316"/>
    <lineage>
        <taxon>Eukaryota</taxon>
        <taxon>Fungi</taxon>
        <taxon>Dikarya</taxon>
        <taxon>Ascomycota</taxon>
        <taxon>Pezizomycotina</taxon>
        <taxon>Sordariomycetes</taxon>
        <taxon>Xylariomycetidae</taxon>
        <taxon>Amphisphaeriales</taxon>
        <taxon>Sporocadaceae</taxon>
        <taxon>Truncatella</taxon>
    </lineage>
</organism>
<comment type="caution">
    <text evidence="2">The sequence shown here is derived from an EMBL/GenBank/DDBJ whole genome shotgun (WGS) entry which is preliminary data.</text>
</comment>
<gene>
    <name evidence="2" type="ORF">BKA67DRAFT_682080</name>
</gene>
<proteinExistence type="predicted"/>
<feature type="signal peptide" evidence="1">
    <location>
        <begin position="1"/>
        <end position="15"/>
    </location>
</feature>
<feature type="chain" id="PRO_5040500093" evidence="1">
    <location>
        <begin position="16"/>
        <end position="184"/>
    </location>
</feature>
<sequence>MKYTALLSIFMFGSATIGLPNELLRDGEDTRESEQNSSARIPASEASLGIGVVSKSQRGEIAYLQRRFDILECWDAHKDDDWGQWECNGIKFFREQPYPYGLSPSHCWNEANRGIRRALADVGERTWQTECCTSLNIPVKPKTWVPVCHTGYNPSGTPERSTCAKSISGEDGIAKRIPPNNQID</sequence>
<evidence type="ECO:0000313" key="2">
    <source>
        <dbReference type="EMBL" id="KAH6648978.1"/>
    </source>
</evidence>